<organism evidence="2 3">
    <name type="scientific">Canavalia gladiata</name>
    <name type="common">Sword bean</name>
    <name type="synonym">Dolichos gladiatus</name>
    <dbReference type="NCBI Taxonomy" id="3824"/>
    <lineage>
        <taxon>Eukaryota</taxon>
        <taxon>Viridiplantae</taxon>
        <taxon>Streptophyta</taxon>
        <taxon>Embryophyta</taxon>
        <taxon>Tracheophyta</taxon>
        <taxon>Spermatophyta</taxon>
        <taxon>Magnoliopsida</taxon>
        <taxon>eudicotyledons</taxon>
        <taxon>Gunneridae</taxon>
        <taxon>Pentapetalae</taxon>
        <taxon>rosids</taxon>
        <taxon>fabids</taxon>
        <taxon>Fabales</taxon>
        <taxon>Fabaceae</taxon>
        <taxon>Papilionoideae</taxon>
        <taxon>50 kb inversion clade</taxon>
        <taxon>NPAAA clade</taxon>
        <taxon>indigoferoid/millettioid clade</taxon>
        <taxon>Phaseoleae</taxon>
        <taxon>Canavalia</taxon>
    </lineage>
</organism>
<dbReference type="EMBL" id="JAYMYQ010000004">
    <property type="protein sequence ID" value="KAK7338509.1"/>
    <property type="molecule type" value="Genomic_DNA"/>
</dbReference>
<evidence type="ECO:0000313" key="2">
    <source>
        <dbReference type="EMBL" id="KAK7338509.1"/>
    </source>
</evidence>
<proteinExistence type="predicted"/>
<evidence type="ECO:0000313" key="3">
    <source>
        <dbReference type="Proteomes" id="UP001367508"/>
    </source>
</evidence>
<dbReference type="AlphaFoldDB" id="A0AAN9QK83"/>
<sequence>MIDEKEGQEDQRGRLLIQDRRTGTHTARVARKVSYSSLDQEPPPFSFLEWPNAEWHLRDPTRVYPSKIMSFLTATCVVHAPQLGVLE</sequence>
<reference evidence="2 3" key="1">
    <citation type="submission" date="2024-01" db="EMBL/GenBank/DDBJ databases">
        <title>The genomes of 5 underutilized Papilionoideae crops provide insights into root nodulation and disease resistanc.</title>
        <authorList>
            <person name="Jiang F."/>
        </authorList>
    </citation>
    <scope>NUCLEOTIDE SEQUENCE [LARGE SCALE GENOMIC DNA]</scope>
    <source>
        <strain evidence="2">LVBAO_FW01</strain>
        <tissue evidence="2">Leaves</tissue>
    </source>
</reference>
<accession>A0AAN9QK83</accession>
<feature type="region of interest" description="Disordered" evidence="1">
    <location>
        <begin position="1"/>
        <end position="22"/>
    </location>
</feature>
<comment type="caution">
    <text evidence="2">The sequence shown here is derived from an EMBL/GenBank/DDBJ whole genome shotgun (WGS) entry which is preliminary data.</text>
</comment>
<gene>
    <name evidence="2" type="ORF">VNO77_19121</name>
</gene>
<keyword evidence="3" id="KW-1185">Reference proteome</keyword>
<dbReference type="Proteomes" id="UP001367508">
    <property type="component" value="Unassembled WGS sequence"/>
</dbReference>
<evidence type="ECO:0000256" key="1">
    <source>
        <dbReference type="SAM" id="MobiDB-lite"/>
    </source>
</evidence>
<name>A0AAN9QK83_CANGL</name>
<protein>
    <submittedName>
        <fullName evidence="2">Uncharacterized protein</fullName>
    </submittedName>
</protein>